<evidence type="ECO:0000313" key="3">
    <source>
        <dbReference type="EMBL" id="WRT70596.1"/>
    </source>
</evidence>
<feature type="region of interest" description="Disordered" evidence="1">
    <location>
        <begin position="1"/>
        <end position="27"/>
    </location>
</feature>
<keyword evidence="4" id="KW-1185">Reference proteome</keyword>
<gene>
    <name evidence="3" type="ORF">IL334_007594</name>
</gene>
<dbReference type="InterPro" id="IPR001251">
    <property type="entry name" value="CRAL-TRIO_dom"/>
</dbReference>
<dbReference type="Proteomes" id="UP001329825">
    <property type="component" value="Chromosome 11"/>
</dbReference>
<organism evidence="3 4">
    <name type="scientific">Kwoniella shivajii</name>
    <dbReference type="NCBI Taxonomy" id="564305"/>
    <lineage>
        <taxon>Eukaryota</taxon>
        <taxon>Fungi</taxon>
        <taxon>Dikarya</taxon>
        <taxon>Basidiomycota</taxon>
        <taxon>Agaricomycotina</taxon>
        <taxon>Tremellomycetes</taxon>
        <taxon>Tremellales</taxon>
        <taxon>Cryptococcaceae</taxon>
        <taxon>Kwoniella</taxon>
    </lineage>
</organism>
<dbReference type="SMART" id="SM01100">
    <property type="entry name" value="CRAL_TRIO_N"/>
    <property type="match status" value="1"/>
</dbReference>
<dbReference type="SMART" id="SM00516">
    <property type="entry name" value="SEC14"/>
    <property type="match status" value="1"/>
</dbReference>
<dbReference type="PANTHER" id="PTHR45657:SF3">
    <property type="entry name" value="TRANSPORTER, PUTATIVE (AFU_ORTHOLOGUE AFUA_5G09260)-RELATED"/>
    <property type="match status" value="1"/>
</dbReference>
<accession>A0ABZ1DC86</accession>
<dbReference type="PROSITE" id="PS50191">
    <property type="entry name" value="CRAL_TRIO"/>
    <property type="match status" value="1"/>
</dbReference>
<dbReference type="InterPro" id="IPR036865">
    <property type="entry name" value="CRAL-TRIO_dom_sf"/>
</dbReference>
<dbReference type="PANTHER" id="PTHR45657">
    <property type="entry name" value="CRAL-TRIO DOMAIN-CONTAINING PROTEIN YKL091C-RELATED"/>
    <property type="match status" value="1"/>
</dbReference>
<dbReference type="InterPro" id="IPR011074">
    <property type="entry name" value="CRAL/TRIO_N_dom"/>
</dbReference>
<dbReference type="Gene3D" id="3.40.525.10">
    <property type="entry name" value="CRAL-TRIO lipid binding domain"/>
    <property type="match status" value="1"/>
</dbReference>
<dbReference type="Pfam" id="PF03765">
    <property type="entry name" value="CRAL_TRIO_N"/>
    <property type="match status" value="1"/>
</dbReference>
<evidence type="ECO:0000313" key="4">
    <source>
        <dbReference type="Proteomes" id="UP001329825"/>
    </source>
</evidence>
<dbReference type="CDD" id="cd00170">
    <property type="entry name" value="SEC14"/>
    <property type="match status" value="1"/>
</dbReference>
<protein>
    <recommendedName>
        <fullName evidence="2">CRAL-TRIO domain-containing protein</fullName>
    </recommendedName>
</protein>
<dbReference type="InterPro" id="IPR036273">
    <property type="entry name" value="CRAL/TRIO_N_dom_sf"/>
</dbReference>
<dbReference type="Gene3D" id="1.10.8.20">
    <property type="entry name" value="N-terminal domain of phosphatidylinositol transfer protein sec14p"/>
    <property type="match status" value="1"/>
</dbReference>
<evidence type="ECO:0000259" key="2">
    <source>
        <dbReference type="PROSITE" id="PS50191"/>
    </source>
</evidence>
<sequence length="403" mass="45012">MVSFFSSLTSSSTPSSSSTPAEPSVASYQYPSGQLGHLTSNQQATFEQFKKVVSDRGLYVAIKDGGDRPSHDDATLLRFLRARKFQVEPAFQHFSSTEKWRKQNKLLELFDEIDIDEYEHARKLYPQWIGTRDKNGAPVSIYQIRGVNMESVSAYENSATLKGVDTNGCTAPPKMLRLFALYEFFTRTVTPWCASQTDRPYFPTPMTQGTNIIDISGMGLKQFWDLKSHLQDSSRLATENYPETLMNVIVIGAPSFFSTIYSGIKRFIDPGVIAKMHIAPSSASEITKMLHTLIEPSAIPKQYGGTLDWDFGDMPVFDQASLKNLEWGEGAVKGKDGKFTMPIGPVRWEEAEDGGMRMIAVGKRNGVKRKVVVAKYARNYREVFYPVASSKQPSEPNDKSTAA</sequence>
<reference evidence="3 4" key="1">
    <citation type="submission" date="2024-01" db="EMBL/GenBank/DDBJ databases">
        <title>Comparative genomics of Cryptococcus and Kwoniella reveals pathogenesis evolution and contrasting modes of karyotype evolution via chromosome fusion or intercentromeric recombination.</title>
        <authorList>
            <person name="Coelho M.A."/>
            <person name="David-Palma M."/>
            <person name="Shea T."/>
            <person name="Bowers K."/>
            <person name="McGinley-Smith S."/>
            <person name="Mohammad A.W."/>
            <person name="Gnirke A."/>
            <person name="Yurkov A.M."/>
            <person name="Nowrousian M."/>
            <person name="Sun S."/>
            <person name="Cuomo C.A."/>
            <person name="Heitman J."/>
        </authorList>
    </citation>
    <scope>NUCLEOTIDE SEQUENCE [LARGE SCALE GENOMIC DNA]</scope>
    <source>
        <strain evidence="3">CBS 11374</strain>
    </source>
</reference>
<dbReference type="SUPFAM" id="SSF46938">
    <property type="entry name" value="CRAL/TRIO N-terminal domain"/>
    <property type="match status" value="1"/>
</dbReference>
<proteinExistence type="predicted"/>
<evidence type="ECO:0000256" key="1">
    <source>
        <dbReference type="SAM" id="MobiDB-lite"/>
    </source>
</evidence>
<feature type="domain" description="CRAL-TRIO" evidence="2">
    <location>
        <begin position="117"/>
        <end position="311"/>
    </location>
</feature>
<dbReference type="RefSeq" id="XP_062795335.1">
    <property type="nucleotide sequence ID" value="XM_062939284.1"/>
</dbReference>
<dbReference type="GeneID" id="87959724"/>
<dbReference type="InterPro" id="IPR051026">
    <property type="entry name" value="PI/PC_transfer"/>
</dbReference>
<dbReference type="Pfam" id="PF00650">
    <property type="entry name" value="CRAL_TRIO"/>
    <property type="match status" value="1"/>
</dbReference>
<name>A0ABZ1DC86_9TREE</name>
<dbReference type="EMBL" id="CP141891">
    <property type="protein sequence ID" value="WRT70596.1"/>
    <property type="molecule type" value="Genomic_DNA"/>
</dbReference>
<dbReference type="SUPFAM" id="SSF52087">
    <property type="entry name" value="CRAL/TRIO domain"/>
    <property type="match status" value="1"/>
</dbReference>